<sequence length="345" mass="39900">MSASKAISFYNSLSPQQKQFIKEKTISSTFTIRKWLGFLNKAVAYDTFGDKALKRMNVWLVVLIVFTVISSIFVTVIVAESGQAFLILLPIILIALIIFQSMRIAKFKHRNLNNYLRLFFFPLLEVLKNKAGENAKLSANLDFRVPRKALTPDKHKVNGRNLKLYQPKHILGSVMLLDGSYLDFIVGDDIKDFSYWKTSSSGKRKYKTKSKIVHRYFIKMTIPKEKYELKSTNLPAEILFSEDNGNYIFKLKGKSKISGKNHVLPVKTFFGSIEYIYSFLVERNGYQTERTEAIEHERDEPLIDPILPMVMWSGGYFDSYDYETFDYEDETQYMTDDGNATIFDS</sequence>
<keyword evidence="1" id="KW-1133">Transmembrane helix</keyword>
<keyword evidence="3" id="KW-1185">Reference proteome</keyword>
<evidence type="ECO:0000313" key="2">
    <source>
        <dbReference type="EMBL" id="MDN5203663.1"/>
    </source>
</evidence>
<evidence type="ECO:0000313" key="3">
    <source>
        <dbReference type="Proteomes" id="UP001172082"/>
    </source>
</evidence>
<comment type="caution">
    <text evidence="2">The sequence shown here is derived from an EMBL/GenBank/DDBJ whole genome shotgun (WGS) entry which is preliminary data.</text>
</comment>
<name>A0ABT8KU31_9BACT</name>
<gene>
    <name evidence="2" type="ORF">QQ008_19900</name>
</gene>
<feature type="transmembrane region" description="Helical" evidence="1">
    <location>
        <begin position="58"/>
        <end position="78"/>
    </location>
</feature>
<dbReference type="RefSeq" id="WP_346753686.1">
    <property type="nucleotide sequence ID" value="NZ_JAUJEA010000008.1"/>
</dbReference>
<dbReference type="EMBL" id="JAUJEA010000008">
    <property type="protein sequence ID" value="MDN5203663.1"/>
    <property type="molecule type" value="Genomic_DNA"/>
</dbReference>
<keyword evidence="1" id="KW-0812">Transmembrane</keyword>
<dbReference type="Proteomes" id="UP001172082">
    <property type="component" value="Unassembled WGS sequence"/>
</dbReference>
<protein>
    <submittedName>
        <fullName evidence="2">Uncharacterized protein</fullName>
    </submittedName>
</protein>
<organism evidence="2 3">
    <name type="scientific">Splendidivirga corallicola</name>
    <dbReference type="NCBI Taxonomy" id="3051826"/>
    <lineage>
        <taxon>Bacteria</taxon>
        <taxon>Pseudomonadati</taxon>
        <taxon>Bacteroidota</taxon>
        <taxon>Cytophagia</taxon>
        <taxon>Cytophagales</taxon>
        <taxon>Splendidivirgaceae</taxon>
        <taxon>Splendidivirga</taxon>
    </lineage>
</organism>
<accession>A0ABT8KU31</accession>
<proteinExistence type="predicted"/>
<evidence type="ECO:0000256" key="1">
    <source>
        <dbReference type="SAM" id="Phobius"/>
    </source>
</evidence>
<keyword evidence="1" id="KW-0472">Membrane</keyword>
<reference evidence="2" key="1">
    <citation type="submission" date="2023-06" db="EMBL/GenBank/DDBJ databases">
        <title>Genomic of Parafulvivirga corallium.</title>
        <authorList>
            <person name="Wang G."/>
        </authorList>
    </citation>
    <scope>NUCLEOTIDE SEQUENCE</scope>
    <source>
        <strain evidence="2">BMA10</strain>
    </source>
</reference>
<feature type="transmembrane region" description="Helical" evidence="1">
    <location>
        <begin position="84"/>
        <end position="102"/>
    </location>
</feature>